<feature type="transmembrane region" description="Helical" evidence="6">
    <location>
        <begin position="96"/>
        <end position="117"/>
    </location>
</feature>
<reference evidence="7" key="1">
    <citation type="submission" date="2023-06" db="EMBL/GenBank/DDBJ databases">
        <title>Egi l300058.</title>
        <authorList>
            <person name="Gao L."/>
            <person name="Fang B.-Z."/>
            <person name="Li W.-J."/>
        </authorList>
    </citation>
    <scope>NUCLEOTIDE SEQUENCE</scope>
    <source>
        <strain evidence="7">EGI L300058</strain>
    </source>
</reference>
<comment type="subcellular location">
    <subcellularLocation>
        <location evidence="1">Membrane</location>
        <topology evidence="1">Multi-pass membrane protein</topology>
    </subcellularLocation>
</comment>
<evidence type="ECO:0000256" key="2">
    <source>
        <dbReference type="ARBA" id="ARBA00022692"/>
    </source>
</evidence>
<protein>
    <submittedName>
        <fullName evidence="7">Energy-coupling factor transporter transmembrane protein EcfT</fullName>
    </submittedName>
</protein>
<keyword evidence="4 6" id="KW-0472">Membrane</keyword>
<keyword evidence="3 6" id="KW-1133">Transmembrane helix</keyword>
<dbReference type="CDD" id="cd16914">
    <property type="entry name" value="EcfT"/>
    <property type="match status" value="1"/>
</dbReference>
<comment type="caution">
    <text evidence="7">The sequence shown here is derived from an EMBL/GenBank/DDBJ whole genome shotgun (WGS) entry which is preliminary data.</text>
</comment>
<evidence type="ECO:0000256" key="1">
    <source>
        <dbReference type="ARBA" id="ARBA00004141"/>
    </source>
</evidence>
<proteinExistence type="predicted"/>
<evidence type="ECO:0000313" key="8">
    <source>
        <dbReference type="Proteomes" id="UP001172708"/>
    </source>
</evidence>
<evidence type="ECO:0000256" key="4">
    <source>
        <dbReference type="ARBA" id="ARBA00023136"/>
    </source>
</evidence>
<feature type="transmembrane region" description="Helical" evidence="6">
    <location>
        <begin position="66"/>
        <end position="84"/>
    </location>
</feature>
<accession>A0ABT8GD72</accession>
<feature type="transmembrane region" description="Helical" evidence="6">
    <location>
        <begin position="21"/>
        <end position="54"/>
    </location>
</feature>
<evidence type="ECO:0000313" key="7">
    <source>
        <dbReference type="EMBL" id="MDN4479375.1"/>
    </source>
</evidence>
<keyword evidence="8" id="KW-1185">Reference proteome</keyword>
<gene>
    <name evidence="7" type="ORF">QQX02_00360</name>
</gene>
<dbReference type="EMBL" id="JAUHQA010000001">
    <property type="protein sequence ID" value="MDN4479375.1"/>
    <property type="molecule type" value="Genomic_DNA"/>
</dbReference>
<feature type="region of interest" description="Disordered" evidence="5">
    <location>
        <begin position="204"/>
        <end position="271"/>
    </location>
</feature>
<evidence type="ECO:0000256" key="6">
    <source>
        <dbReference type="SAM" id="Phobius"/>
    </source>
</evidence>
<dbReference type="Proteomes" id="UP001172708">
    <property type="component" value="Unassembled WGS sequence"/>
</dbReference>
<feature type="compositionally biased region" description="Basic and acidic residues" evidence="5">
    <location>
        <begin position="204"/>
        <end position="218"/>
    </location>
</feature>
<name>A0ABT8GD72_9MICO</name>
<keyword evidence="2 6" id="KW-0812">Transmembrane</keyword>
<evidence type="ECO:0000256" key="5">
    <source>
        <dbReference type="SAM" id="MobiDB-lite"/>
    </source>
</evidence>
<feature type="compositionally biased region" description="Low complexity" evidence="5">
    <location>
        <begin position="229"/>
        <end position="243"/>
    </location>
</feature>
<dbReference type="RefSeq" id="WP_301140502.1">
    <property type="nucleotide sequence ID" value="NZ_JAUHQA010000001.1"/>
</dbReference>
<dbReference type="InterPro" id="IPR003339">
    <property type="entry name" value="ABC/ECF_trnsptr_transmembrane"/>
</dbReference>
<organism evidence="7 8">
    <name type="scientific">Demequina muriae</name>
    <dbReference type="NCBI Taxonomy" id="3051664"/>
    <lineage>
        <taxon>Bacteria</taxon>
        <taxon>Bacillati</taxon>
        <taxon>Actinomycetota</taxon>
        <taxon>Actinomycetes</taxon>
        <taxon>Micrococcales</taxon>
        <taxon>Demequinaceae</taxon>
        <taxon>Demequina</taxon>
    </lineage>
</organism>
<evidence type="ECO:0000256" key="3">
    <source>
        <dbReference type="ARBA" id="ARBA00022989"/>
    </source>
</evidence>
<sequence length="271" mass="28700">MISMLGLYRPRRTPLHSAPAWFKVLMLVTLAIVTVAIGDPVTSVGIMCACLLLLLSTEPPPRATLLALLGTAIVAALSSSLHLWRGDYARAIDISADLIGIVALALAVTCSTSMEAMLDFVSWAARPIRFLLPPETLGLMFALMLRALPEVARMYLESRQAARARGLDRSIRAVVFPTTTRTVGFSLQLGQALHARGIAEEAREKRQSRAAKAAEARVLKRAKKQAKDSPGANAGAAAPASAGETMSRQDAFDLLSATSPGDAGEAGTAPK</sequence>